<dbReference type="InterPro" id="IPR032523">
    <property type="entry name" value="CcmF_C"/>
</dbReference>
<evidence type="ECO:0000256" key="4">
    <source>
        <dbReference type="ARBA" id="ARBA00022519"/>
    </source>
</evidence>
<keyword evidence="7 11" id="KW-1133">Transmembrane helix</keyword>
<dbReference type="OrthoDB" id="9761451at2"/>
<evidence type="ECO:0000313" key="14">
    <source>
        <dbReference type="EMBL" id="TQV78240.1"/>
    </source>
</evidence>
<evidence type="ECO:0000313" key="15">
    <source>
        <dbReference type="Proteomes" id="UP000319732"/>
    </source>
</evidence>
<feature type="transmembrane region" description="Helical" evidence="11">
    <location>
        <begin position="278"/>
        <end position="306"/>
    </location>
</feature>
<comment type="subcellular location">
    <subcellularLocation>
        <location evidence="1">Cell inner membrane</location>
        <topology evidence="1">Multi-pass membrane protein</topology>
    </subcellularLocation>
</comment>
<dbReference type="NCBIfam" id="NF007691">
    <property type="entry name" value="PRK10369.1"/>
    <property type="match status" value="1"/>
</dbReference>
<feature type="transmembrane region" description="Helical" evidence="11">
    <location>
        <begin position="352"/>
        <end position="374"/>
    </location>
</feature>
<evidence type="ECO:0000256" key="8">
    <source>
        <dbReference type="ARBA" id="ARBA00023136"/>
    </source>
</evidence>
<dbReference type="Proteomes" id="UP000319732">
    <property type="component" value="Unassembled WGS sequence"/>
</dbReference>
<reference evidence="14 15" key="1">
    <citation type="submission" date="2019-06" db="EMBL/GenBank/DDBJ databases">
        <title>Whole genome sequence for Cellvibrionaceae sp. R142.</title>
        <authorList>
            <person name="Wang G."/>
        </authorList>
    </citation>
    <scope>NUCLEOTIDE SEQUENCE [LARGE SCALE GENOMIC DNA]</scope>
    <source>
        <strain evidence="14 15">R142</strain>
    </source>
</reference>
<keyword evidence="6" id="KW-0201">Cytochrome c-type biogenesis</keyword>
<feature type="transmembrane region" description="Helical" evidence="11">
    <location>
        <begin position="250"/>
        <end position="266"/>
    </location>
</feature>
<feature type="transmembrane region" description="Helical" evidence="11">
    <location>
        <begin position="121"/>
        <end position="142"/>
    </location>
</feature>
<keyword evidence="15" id="KW-1185">Reference proteome</keyword>
<feature type="transmembrane region" description="Helical" evidence="11">
    <location>
        <begin position="493"/>
        <end position="518"/>
    </location>
</feature>
<feature type="domain" description="Cytochrome c-type biogenesis protein CcmF C-terminal" evidence="13">
    <location>
        <begin position="316"/>
        <end position="642"/>
    </location>
</feature>
<keyword evidence="3" id="KW-1003">Cell membrane</keyword>
<keyword evidence="5 11" id="KW-0812">Transmembrane</keyword>
<dbReference type="InterPro" id="IPR002541">
    <property type="entry name" value="Cyt_c_assembly"/>
</dbReference>
<feature type="transmembrane region" description="Helical" evidence="11">
    <location>
        <begin position="96"/>
        <end position="114"/>
    </location>
</feature>
<keyword evidence="8 11" id="KW-0472">Membrane</keyword>
<evidence type="ECO:0000256" key="9">
    <source>
        <dbReference type="ARBA" id="ARBA00037230"/>
    </source>
</evidence>
<feature type="transmembrane region" description="Helical" evidence="11">
    <location>
        <begin position="178"/>
        <end position="198"/>
    </location>
</feature>
<feature type="transmembrane region" description="Helical" evidence="11">
    <location>
        <begin position="394"/>
        <end position="414"/>
    </location>
</feature>
<evidence type="ECO:0000256" key="6">
    <source>
        <dbReference type="ARBA" id="ARBA00022748"/>
    </source>
</evidence>
<dbReference type="GO" id="GO:0017004">
    <property type="term" value="P:cytochrome complex assembly"/>
    <property type="evidence" value="ECO:0007669"/>
    <property type="project" value="UniProtKB-KW"/>
</dbReference>
<feature type="region of interest" description="Disordered" evidence="10">
    <location>
        <begin position="650"/>
        <end position="669"/>
    </location>
</feature>
<comment type="caution">
    <text evidence="14">The sequence shown here is derived from an EMBL/GenBank/DDBJ whole genome shotgun (WGS) entry which is preliminary data.</text>
</comment>
<dbReference type="Pfam" id="PF16327">
    <property type="entry name" value="CcmF_C"/>
    <property type="match status" value="1"/>
</dbReference>
<feature type="transmembrane region" description="Helical" evidence="11">
    <location>
        <begin position="426"/>
        <end position="446"/>
    </location>
</feature>
<evidence type="ECO:0000259" key="12">
    <source>
        <dbReference type="Pfam" id="PF01578"/>
    </source>
</evidence>
<protein>
    <submittedName>
        <fullName evidence="14">Heme lyase CcmF/NrfE family subunit</fullName>
    </submittedName>
</protein>
<dbReference type="InterPro" id="IPR003567">
    <property type="entry name" value="Cyt_c_biogenesis"/>
</dbReference>
<accession>A0A545TLY3</accession>
<dbReference type="RefSeq" id="WP_142905020.1">
    <property type="nucleotide sequence ID" value="NZ_ML660094.1"/>
</dbReference>
<feature type="transmembrane region" description="Helical" evidence="11">
    <location>
        <begin position="6"/>
        <end position="30"/>
    </location>
</feature>
<dbReference type="NCBIfam" id="TIGR00353">
    <property type="entry name" value="nrfE"/>
    <property type="match status" value="1"/>
</dbReference>
<evidence type="ECO:0000256" key="5">
    <source>
        <dbReference type="ARBA" id="ARBA00022692"/>
    </source>
</evidence>
<dbReference type="InterPro" id="IPR003568">
    <property type="entry name" value="Cyt_c_biogenesis_CcmF"/>
</dbReference>
<keyword evidence="4" id="KW-0997">Cell inner membrane</keyword>
<dbReference type="PRINTS" id="PR01410">
    <property type="entry name" value="CCBIOGENESIS"/>
</dbReference>
<dbReference type="Pfam" id="PF01578">
    <property type="entry name" value="Cytochrom_C_asm"/>
    <property type="match status" value="1"/>
</dbReference>
<dbReference type="PRINTS" id="PR01411">
    <property type="entry name" value="CCMFBIOGNSIS"/>
</dbReference>
<feature type="domain" description="Cytochrome c assembly protein" evidence="12">
    <location>
        <begin position="89"/>
        <end position="296"/>
    </location>
</feature>
<gene>
    <name evidence="14" type="ORF">FKG94_14320</name>
</gene>
<comment type="function">
    <text evidence="9">Required for the biogenesis of c-type cytochromes. Possible subunit of a heme lyase.</text>
</comment>
<feature type="transmembrane region" description="Helical" evidence="11">
    <location>
        <begin position="620"/>
        <end position="640"/>
    </location>
</feature>
<dbReference type="EMBL" id="VHSG01000013">
    <property type="protein sequence ID" value="TQV78240.1"/>
    <property type="molecule type" value="Genomic_DNA"/>
</dbReference>
<proteinExistence type="inferred from homology"/>
<sequence>MVPELGHFALILALFLTLALAVLPIAGTALGNPVWMASGRSLSAGLFVFVGIAFLCLCWAFAHDDFSVQYVANHSNTLLPMHYKISAVWGGHEGSLLLWMLILAVWTFAVALFSKNLPLEMLARVLSVMGMIGVGFMLFMLLTSNPFDRYLPHAPAEGSDLNPLLQDFGLIVHPPMLYMGYVGFSVAFAFAVAALLSGRLDTAWARWSRPWTTIAWAFLTLGIALGSWWAYYELGWGGWWFWDPVENASFMPWLVGTALIHSLAATEKRGVFKSWTILLALLAFSLSLLGTFLVRSGVLTSVHAFANDPERGVFILGFLGVVMVSSLTLYARRAPVVKSVVSFTPLSREAFLLINNIVLVVVTATVLLGTLYPLLADALEWGKVSVGPPFFNLFFVPFMGVLSVLIGVGVMLNWKRTRPEQLLRWLTAPAVLALVVGAVFPWLYALGSDFDYSFGAALAVAIGTWVILAMVADMRHKLRNDKSGWRGLKKLTPGYYGMVSAHVGVAVTLMGVVLNTVYSDQRDLRMVPKQAVEVGAYRFELDSLEQVRGPNYIADQANLLVYQGDKLITTLRPQKRRYLAGGNIMTEAAIDAGFWRDIYVAMGEPLDGDAWAIRVHDKPFVRWIWLGAIFMSLGGTLAISDKRYRIKRSRAAAAPTPAPGGAKAAAEGG</sequence>
<comment type="similarity">
    <text evidence="2">Belongs to the CcmF/CycK/Ccl1/NrfE/CcsA family.</text>
</comment>
<feature type="compositionally biased region" description="Low complexity" evidence="10">
    <location>
        <begin position="651"/>
        <end position="669"/>
    </location>
</feature>
<evidence type="ECO:0000256" key="7">
    <source>
        <dbReference type="ARBA" id="ARBA00022989"/>
    </source>
</evidence>
<keyword evidence="14" id="KW-0456">Lyase</keyword>
<name>A0A545TLY3_9GAMM</name>
<feature type="transmembrane region" description="Helical" evidence="11">
    <location>
        <begin position="42"/>
        <end position="62"/>
    </location>
</feature>
<dbReference type="AlphaFoldDB" id="A0A545TLY3"/>
<evidence type="ECO:0000256" key="3">
    <source>
        <dbReference type="ARBA" id="ARBA00022475"/>
    </source>
</evidence>
<dbReference type="GO" id="GO:0005886">
    <property type="term" value="C:plasma membrane"/>
    <property type="evidence" value="ECO:0007669"/>
    <property type="project" value="UniProtKB-SubCell"/>
</dbReference>
<evidence type="ECO:0000256" key="10">
    <source>
        <dbReference type="SAM" id="MobiDB-lite"/>
    </source>
</evidence>
<dbReference type="GO" id="GO:0016829">
    <property type="term" value="F:lyase activity"/>
    <property type="evidence" value="ECO:0007669"/>
    <property type="project" value="UniProtKB-KW"/>
</dbReference>
<feature type="transmembrane region" description="Helical" evidence="11">
    <location>
        <begin position="312"/>
        <end position="331"/>
    </location>
</feature>
<dbReference type="GO" id="GO:0015232">
    <property type="term" value="F:heme transmembrane transporter activity"/>
    <property type="evidence" value="ECO:0007669"/>
    <property type="project" value="InterPro"/>
</dbReference>
<evidence type="ECO:0000256" key="2">
    <source>
        <dbReference type="ARBA" id="ARBA00009186"/>
    </source>
</evidence>
<evidence type="ECO:0000256" key="1">
    <source>
        <dbReference type="ARBA" id="ARBA00004429"/>
    </source>
</evidence>
<feature type="transmembrane region" description="Helical" evidence="11">
    <location>
        <begin position="452"/>
        <end position="472"/>
    </location>
</feature>
<feature type="transmembrane region" description="Helical" evidence="11">
    <location>
        <begin position="210"/>
        <end position="230"/>
    </location>
</feature>
<dbReference type="PANTHER" id="PTHR43653">
    <property type="entry name" value="CYTOCHROME C ASSEMBLY PROTEIN-RELATED"/>
    <property type="match status" value="1"/>
</dbReference>
<evidence type="ECO:0000259" key="13">
    <source>
        <dbReference type="Pfam" id="PF16327"/>
    </source>
</evidence>
<dbReference type="PANTHER" id="PTHR43653:SF1">
    <property type="entry name" value="CYTOCHROME C-TYPE BIOGENESIS PROTEIN CCMF"/>
    <property type="match status" value="1"/>
</dbReference>
<organism evidence="14 15">
    <name type="scientific">Exilibacterium tricleocarpae</name>
    <dbReference type="NCBI Taxonomy" id="2591008"/>
    <lineage>
        <taxon>Bacteria</taxon>
        <taxon>Pseudomonadati</taxon>
        <taxon>Pseudomonadota</taxon>
        <taxon>Gammaproteobacteria</taxon>
        <taxon>Cellvibrionales</taxon>
        <taxon>Cellvibrionaceae</taxon>
        <taxon>Exilibacterium</taxon>
    </lineage>
</organism>
<evidence type="ECO:0000256" key="11">
    <source>
        <dbReference type="SAM" id="Phobius"/>
    </source>
</evidence>
<dbReference type="GO" id="GO:0020037">
    <property type="term" value="F:heme binding"/>
    <property type="evidence" value="ECO:0007669"/>
    <property type="project" value="InterPro"/>
</dbReference>